<feature type="coiled-coil region" evidence="1">
    <location>
        <begin position="473"/>
        <end position="528"/>
    </location>
</feature>
<name>A0A0G0GZX4_9BACT</name>
<reference evidence="3 4" key="1">
    <citation type="journal article" date="2015" name="Nature">
        <title>rRNA introns, odd ribosomes, and small enigmatic genomes across a large radiation of phyla.</title>
        <authorList>
            <person name="Brown C.T."/>
            <person name="Hug L.A."/>
            <person name="Thomas B.C."/>
            <person name="Sharon I."/>
            <person name="Castelle C.J."/>
            <person name="Singh A."/>
            <person name="Wilkins M.J."/>
            <person name="Williams K.H."/>
            <person name="Banfield J.F."/>
        </authorList>
    </citation>
    <scope>NUCLEOTIDE SEQUENCE [LARGE SCALE GENOMIC DNA]</scope>
</reference>
<protein>
    <submittedName>
        <fullName evidence="3">Uncharacterized protein</fullName>
    </submittedName>
</protein>
<feature type="coiled-coil region" evidence="1">
    <location>
        <begin position="421"/>
        <end position="448"/>
    </location>
</feature>
<feature type="region of interest" description="Disordered" evidence="2">
    <location>
        <begin position="451"/>
        <end position="472"/>
    </location>
</feature>
<evidence type="ECO:0000313" key="3">
    <source>
        <dbReference type="EMBL" id="KKQ36533.1"/>
    </source>
</evidence>
<dbReference type="EMBL" id="LBTJ01000064">
    <property type="protein sequence ID" value="KKQ36533.1"/>
    <property type="molecule type" value="Genomic_DNA"/>
</dbReference>
<proteinExistence type="predicted"/>
<dbReference type="AlphaFoldDB" id="A0A0G0GZX4"/>
<accession>A0A0G0GZX4</accession>
<feature type="compositionally biased region" description="Basic and acidic residues" evidence="2">
    <location>
        <begin position="28"/>
        <end position="46"/>
    </location>
</feature>
<feature type="compositionally biased region" description="Basic and acidic residues" evidence="2">
    <location>
        <begin position="451"/>
        <end position="465"/>
    </location>
</feature>
<feature type="non-terminal residue" evidence="3">
    <location>
        <position position="1037"/>
    </location>
</feature>
<organism evidence="3 4">
    <name type="scientific">Candidatus Roizmanbacteria bacterium GW2011_GWA2_37_7</name>
    <dbReference type="NCBI Taxonomy" id="1618481"/>
    <lineage>
        <taxon>Bacteria</taxon>
        <taxon>Candidatus Roizmaniibacteriota</taxon>
    </lineage>
</organism>
<dbReference type="STRING" id="1618481.US54_C0064G0001"/>
<keyword evidence="1" id="KW-0175">Coiled coil</keyword>
<evidence type="ECO:0000313" key="4">
    <source>
        <dbReference type="Proteomes" id="UP000034471"/>
    </source>
</evidence>
<evidence type="ECO:0000256" key="2">
    <source>
        <dbReference type="SAM" id="MobiDB-lite"/>
    </source>
</evidence>
<sequence length="1037" mass="116499">MRMSPDSSPVPTSASGSTERLSLPKFFLRQEGEDEKGKVPEPQRELRKKEAYQEILKQKEINPKTRGIYADVLAREFIALQSLSDTAGFTPQAWQKRILDVVNPNSPVFKKIHGEGELSKKPSEQYATYRKIFVELLQKGESDNPDQAREWLTTAMEVTKRQIIAVEAITQAKIQSYANEAELDFADEIEISSSTLAHETGRPLDEVREEIVQLRKDQAGNPKWWQFIKRIKAGWHRNWVGDTTMYSKKGSISDMWNRFSHETEKELFSSIDVDFPHGHTVDYNRTVNGVGLDDVQQRDAYFAEFDTQLRTEYHLNLVVQDPANPQNYLHTYSGLDPVRPGIAGIAELTINVDNAAMPSLNQRLDLITMNIGRRTEQRVRDIERSEVTDAVDKRVQELQKRKSGRVLTPEETIAQKELEAKKAAGKTMETLSQQVARTEEEIKLQEQDLQEPIKKREEKKTKEAQKTTATKTKAKLVEEKTRKEGDLARLNSELSTMRGKLGTKGVNVADMNSAINKVEGQIETLEKGLYVDPGNISQSILHEEEEIVKKDEELVEIQKILDAHLSELTAYDALEETHEHNKQKLQNLQRRYPQGIDVRQVERKLSEFSGLSSAEEDELARLMTFKDEIVSETKWNQIQSRSYQDKITDPVVKQEIEIAMDARPHVQPAYLFMIHTIGGKDAIAETPEGHKKFAAISKLIPPELFFTIYKRNPARMANLQTAFNAAHGRMPVVAGLHIYDEDLQHPTVRNALLQEINKDFTTELLAELVHQARIKELGVEIKIDRDTLDDIEDAQITEDAAEKKQAELQQTVENTKNIYKFGTEIHSGITAENILTVVSGLGLTPDQAESAVDAVYESLRLSGIDRDVVDADFAAPSPLQPYLDGTFTDRGLTGLAIAIRRDLINHIRKSGISGAEIAPYARIEQAVVGVGLDRKKAPYVTAALKRAALKAGLNGEGITAEMLENPLGTATPEGVILDAELGGIHITLSRDQKAALLNSIPQEFVLQTFSREGDQLFDGTKPSGVRTDLGYDVLVID</sequence>
<feature type="region of interest" description="Disordered" evidence="2">
    <location>
        <begin position="1"/>
        <end position="46"/>
    </location>
</feature>
<dbReference type="Proteomes" id="UP000034471">
    <property type="component" value="Unassembled WGS sequence"/>
</dbReference>
<feature type="coiled-coil region" evidence="1">
    <location>
        <begin position="791"/>
        <end position="818"/>
    </location>
</feature>
<comment type="caution">
    <text evidence="3">The sequence shown here is derived from an EMBL/GenBank/DDBJ whole genome shotgun (WGS) entry which is preliminary data.</text>
</comment>
<evidence type="ECO:0000256" key="1">
    <source>
        <dbReference type="SAM" id="Coils"/>
    </source>
</evidence>
<feature type="compositionally biased region" description="Polar residues" evidence="2">
    <location>
        <begin position="1"/>
        <end position="20"/>
    </location>
</feature>
<gene>
    <name evidence="3" type="ORF">US54_C0064G0001</name>
</gene>